<dbReference type="InterPro" id="IPR036291">
    <property type="entry name" value="NAD(P)-bd_dom_sf"/>
</dbReference>
<dbReference type="InterPro" id="IPR057326">
    <property type="entry name" value="KR_dom"/>
</dbReference>
<dbReference type="RefSeq" id="WP_220586910.1">
    <property type="nucleotide sequence ID" value="NZ_RKLQ01000001.1"/>
</dbReference>
<sequence>MSKLLDGQTAVVTGAASGLGRAISLTFADHGADVVVADIREDPKEGGDPTHERIEAETDQRAEYVECSVTDYSDLEVAAEVAGELGGLDIWVNNAGVISHIDFLEVTPEDFDHVMDIDLKGVFFGAQAAAKQFLDEETPGTIINMASLAAVRTGADMPVYGPAKAGVQQLTYSLADRFGDDGIRVNCINPGWTETQMLAESPMAEGEEGQRFQEMLLGAIPQGRFGKPQEVANVALFLASDLASYVNGERIVVDGGFAHT</sequence>
<dbReference type="SUPFAM" id="SSF51735">
    <property type="entry name" value="NAD(P)-binding Rossmann-fold domains"/>
    <property type="match status" value="1"/>
</dbReference>
<gene>
    <name evidence="4" type="ORF">EGD98_03205</name>
</gene>
<evidence type="ECO:0000259" key="3">
    <source>
        <dbReference type="SMART" id="SM00822"/>
    </source>
</evidence>
<evidence type="ECO:0000313" key="4">
    <source>
        <dbReference type="EMBL" id="MBX0302676.1"/>
    </source>
</evidence>
<dbReference type="Pfam" id="PF13561">
    <property type="entry name" value="adh_short_C2"/>
    <property type="match status" value="1"/>
</dbReference>
<keyword evidence="2" id="KW-0560">Oxidoreductase</keyword>
<evidence type="ECO:0000256" key="1">
    <source>
        <dbReference type="ARBA" id="ARBA00006484"/>
    </source>
</evidence>
<dbReference type="InterPro" id="IPR002347">
    <property type="entry name" value="SDR_fam"/>
</dbReference>
<feature type="domain" description="Ketoreductase" evidence="3">
    <location>
        <begin position="8"/>
        <end position="195"/>
    </location>
</feature>
<dbReference type="NCBIfam" id="NF005559">
    <property type="entry name" value="PRK07231.1"/>
    <property type="match status" value="1"/>
</dbReference>
<dbReference type="PRINTS" id="PR00080">
    <property type="entry name" value="SDRFAMILY"/>
</dbReference>
<dbReference type="FunFam" id="3.40.50.720:FF:000084">
    <property type="entry name" value="Short-chain dehydrogenase reductase"/>
    <property type="match status" value="1"/>
</dbReference>
<dbReference type="SMART" id="SM00822">
    <property type="entry name" value="PKS_KR"/>
    <property type="match status" value="1"/>
</dbReference>
<protein>
    <submittedName>
        <fullName evidence="4">SDR family oxidoreductase</fullName>
    </submittedName>
</protein>
<dbReference type="EMBL" id="RKLQ01000001">
    <property type="protein sequence ID" value="MBX0302676.1"/>
    <property type="molecule type" value="Genomic_DNA"/>
</dbReference>
<dbReference type="PANTHER" id="PTHR42760">
    <property type="entry name" value="SHORT-CHAIN DEHYDROGENASES/REDUCTASES FAMILY MEMBER"/>
    <property type="match status" value="1"/>
</dbReference>
<organism evidence="4 5">
    <name type="scientific">Haloarcula salinisoli</name>
    <dbReference type="NCBI Taxonomy" id="2487746"/>
    <lineage>
        <taxon>Archaea</taxon>
        <taxon>Methanobacteriati</taxon>
        <taxon>Methanobacteriota</taxon>
        <taxon>Stenosarchaea group</taxon>
        <taxon>Halobacteria</taxon>
        <taxon>Halobacteriales</taxon>
        <taxon>Haloarculaceae</taxon>
        <taxon>Haloarcula</taxon>
    </lineage>
</organism>
<dbReference type="Proteomes" id="UP000783863">
    <property type="component" value="Unassembled WGS sequence"/>
</dbReference>
<dbReference type="AlphaFoldDB" id="A0A8J7YIV3"/>
<dbReference type="GO" id="GO:0048038">
    <property type="term" value="F:quinone binding"/>
    <property type="evidence" value="ECO:0007669"/>
    <property type="project" value="TreeGrafter"/>
</dbReference>
<keyword evidence="5" id="KW-1185">Reference proteome</keyword>
<comment type="caution">
    <text evidence="4">The sequence shown here is derived from an EMBL/GenBank/DDBJ whole genome shotgun (WGS) entry which is preliminary data.</text>
</comment>
<dbReference type="CDD" id="cd05233">
    <property type="entry name" value="SDR_c"/>
    <property type="match status" value="1"/>
</dbReference>
<proteinExistence type="inferred from homology"/>
<dbReference type="GO" id="GO:0006633">
    <property type="term" value="P:fatty acid biosynthetic process"/>
    <property type="evidence" value="ECO:0007669"/>
    <property type="project" value="TreeGrafter"/>
</dbReference>
<dbReference type="PRINTS" id="PR00081">
    <property type="entry name" value="GDHRDH"/>
</dbReference>
<evidence type="ECO:0000256" key="2">
    <source>
        <dbReference type="ARBA" id="ARBA00023002"/>
    </source>
</evidence>
<dbReference type="PANTHER" id="PTHR42760:SF83">
    <property type="entry name" value="(3R)-3-HYDROXYACYL-COA DEHYDROGENASE"/>
    <property type="match status" value="1"/>
</dbReference>
<comment type="similarity">
    <text evidence="1">Belongs to the short-chain dehydrogenases/reductases (SDR) family.</text>
</comment>
<reference evidence="4" key="1">
    <citation type="submission" date="2021-06" db="EMBL/GenBank/DDBJ databases">
        <title>Halomicroarcula sp. F24A a new haloarchaeum isolated from saline soil.</title>
        <authorList>
            <person name="Duran-Viseras A."/>
            <person name="Sanchez-Porro C."/>
            <person name="Ventosa A."/>
        </authorList>
    </citation>
    <scope>NUCLEOTIDE SEQUENCE</scope>
    <source>
        <strain evidence="4">F24A</strain>
    </source>
</reference>
<dbReference type="GO" id="GO:0016616">
    <property type="term" value="F:oxidoreductase activity, acting on the CH-OH group of donors, NAD or NADP as acceptor"/>
    <property type="evidence" value="ECO:0007669"/>
    <property type="project" value="TreeGrafter"/>
</dbReference>
<dbReference type="Gene3D" id="3.40.50.720">
    <property type="entry name" value="NAD(P)-binding Rossmann-like Domain"/>
    <property type="match status" value="1"/>
</dbReference>
<accession>A0A8J7YIV3</accession>
<name>A0A8J7YIV3_9EURY</name>
<evidence type="ECO:0000313" key="5">
    <source>
        <dbReference type="Proteomes" id="UP000783863"/>
    </source>
</evidence>